<dbReference type="SUPFAM" id="SSF53613">
    <property type="entry name" value="Ribokinase-like"/>
    <property type="match status" value="1"/>
</dbReference>
<dbReference type="InterPro" id="IPR029056">
    <property type="entry name" value="Ribokinase-like"/>
</dbReference>
<organism evidence="11 12">
    <name type="scientific">Gallionella capsiferriformans (strain ES-2)</name>
    <name type="common">Gallionella ferruginea capsiferriformans (strain ES-2)</name>
    <dbReference type="NCBI Taxonomy" id="395494"/>
    <lineage>
        <taxon>Bacteria</taxon>
        <taxon>Pseudomonadati</taxon>
        <taxon>Pseudomonadota</taxon>
        <taxon>Betaproteobacteria</taxon>
        <taxon>Nitrosomonadales</taxon>
        <taxon>Gallionellaceae</taxon>
        <taxon>Gallionella</taxon>
    </lineage>
</organism>
<feature type="binding site" evidence="9">
    <location>
        <begin position="243"/>
        <end position="248"/>
    </location>
    <ligand>
        <name>ATP</name>
        <dbReference type="ChEBI" id="CHEBI:30616"/>
    </ligand>
</feature>
<dbReference type="Gene3D" id="3.40.1190.20">
    <property type="match status" value="1"/>
</dbReference>
<feature type="active site" description="Proton acceptor" evidence="9">
    <location>
        <position position="275"/>
    </location>
</feature>
<feature type="binding site" evidence="9">
    <location>
        <position position="271"/>
    </location>
    <ligand>
        <name>K(+)</name>
        <dbReference type="ChEBI" id="CHEBI:29103"/>
    </ligand>
</feature>
<feature type="binding site" evidence="9">
    <location>
        <position position="168"/>
    </location>
    <ligand>
        <name>substrate</name>
    </ligand>
</feature>
<feature type="binding site" evidence="9">
    <location>
        <position position="314"/>
    </location>
    <ligand>
        <name>K(+)</name>
        <dbReference type="ChEBI" id="CHEBI:29103"/>
    </ligand>
</feature>
<dbReference type="GO" id="GO:0004747">
    <property type="term" value="F:ribokinase activity"/>
    <property type="evidence" value="ECO:0007669"/>
    <property type="project" value="UniProtKB-UniRule"/>
</dbReference>
<evidence type="ECO:0000259" key="10">
    <source>
        <dbReference type="Pfam" id="PF00294"/>
    </source>
</evidence>
<dbReference type="CDD" id="cd01174">
    <property type="entry name" value="ribokinase"/>
    <property type="match status" value="1"/>
</dbReference>
<comment type="similarity">
    <text evidence="9">Belongs to the carbohydrate kinase PfkB family. Ribokinase subfamily.</text>
</comment>
<dbReference type="KEGG" id="gca:Galf_1544"/>
<evidence type="ECO:0000256" key="4">
    <source>
        <dbReference type="ARBA" id="ARBA00022777"/>
    </source>
</evidence>
<evidence type="ECO:0000256" key="5">
    <source>
        <dbReference type="ARBA" id="ARBA00022840"/>
    </source>
</evidence>
<comment type="pathway">
    <text evidence="9">Carbohydrate metabolism; D-ribose degradation; D-ribose 5-phosphate from beta-D-ribopyranose: step 2/2.</text>
</comment>
<keyword evidence="2 9" id="KW-0479">Metal-binding</keyword>
<dbReference type="PRINTS" id="PR00990">
    <property type="entry name" value="RIBOKINASE"/>
</dbReference>
<proteinExistence type="inferred from homology"/>
<keyword evidence="9" id="KW-0963">Cytoplasm</keyword>
<name>D9SGB6_GALCS</name>
<feature type="binding site" evidence="9">
    <location>
        <position position="305"/>
    </location>
    <ligand>
        <name>K(+)</name>
        <dbReference type="ChEBI" id="CHEBI:29103"/>
    </ligand>
</feature>
<dbReference type="eggNOG" id="COG0524">
    <property type="taxonomic scope" value="Bacteria"/>
</dbReference>
<sequence length="350" mass="36871">MRSDSELIRSGSEVECQVAAVRDQNRDTNEDEMRILNIGSINIDHVYKVDHFVRAGETIGGLSYSIFAGGKGFNQSIALARAGASTLHAGRVGEGASWLLQRLAQEGVDTTHVTVGEAATGHAIIQVTPDGENAIVLYGGANQLLSEVDVESALSSCSPGDYLLVQNETSCVAQAIQKAHDNGLRIVFNPAPMTADVLSYPLECVDIFILNETEAEGLTGKTDLADIIASMRDRFPSSAAVLTLGSKGAIYFDASSVHQKSALLVDAVDTTAAGDTFIGFFLGELMLTGDPVKALTQGCHAAAICVTRAGASDSIPLRKELETIAVHQDSKAIISVIINMNSSPSIHSIA</sequence>
<feature type="binding site" evidence="9">
    <location>
        <position position="275"/>
    </location>
    <ligand>
        <name>substrate</name>
    </ligand>
</feature>
<dbReference type="HOGENOM" id="CLU_027634_2_1_4"/>
<dbReference type="UniPathway" id="UPA00916">
    <property type="reaction ID" value="UER00889"/>
</dbReference>
<comment type="activity regulation">
    <text evidence="9">Activated by a monovalent cation that binds near, but not in, the active site. The most likely occupant of the site in vivo is potassium. Ion binding induces a conformational change that may alter substrate affinity.</text>
</comment>
<feature type="binding site" evidence="9">
    <location>
        <begin position="70"/>
        <end position="74"/>
    </location>
    <ligand>
        <name>substrate</name>
    </ligand>
</feature>
<gene>
    <name evidence="9" type="primary">rbsK</name>
    <name evidence="11" type="ordered locus">Galf_1544</name>
</gene>
<comment type="subunit">
    <text evidence="9">Homodimer.</text>
</comment>
<feature type="domain" description="Carbohydrate kinase PfkB" evidence="10">
    <location>
        <begin position="35"/>
        <end position="316"/>
    </location>
</feature>
<evidence type="ECO:0000256" key="3">
    <source>
        <dbReference type="ARBA" id="ARBA00022741"/>
    </source>
</evidence>
<dbReference type="GO" id="GO:0005737">
    <property type="term" value="C:cytoplasm"/>
    <property type="evidence" value="ECO:0007669"/>
    <property type="project" value="UniProtKB-SubCell"/>
</dbReference>
<comment type="caution">
    <text evidence="9">Lacks conserved residue(s) required for the propagation of feature annotation.</text>
</comment>
<evidence type="ECO:0000313" key="11">
    <source>
        <dbReference type="EMBL" id="ADL55563.1"/>
    </source>
</evidence>
<dbReference type="InterPro" id="IPR011877">
    <property type="entry name" value="Ribokinase"/>
</dbReference>
<feature type="binding site" evidence="9">
    <location>
        <position position="308"/>
    </location>
    <ligand>
        <name>K(+)</name>
        <dbReference type="ChEBI" id="CHEBI:29103"/>
    </ligand>
</feature>
<evidence type="ECO:0000256" key="8">
    <source>
        <dbReference type="ARBA" id="ARBA00023277"/>
    </source>
</evidence>
<keyword evidence="1 9" id="KW-0808">Transferase</keyword>
<evidence type="ECO:0000256" key="1">
    <source>
        <dbReference type="ARBA" id="ARBA00022679"/>
    </source>
</evidence>
<dbReference type="EMBL" id="CP002159">
    <property type="protein sequence ID" value="ADL55563.1"/>
    <property type="molecule type" value="Genomic_DNA"/>
</dbReference>
<dbReference type="GO" id="GO:0019303">
    <property type="term" value="P:D-ribose catabolic process"/>
    <property type="evidence" value="ECO:0007669"/>
    <property type="project" value="UniProtKB-UniRule"/>
</dbReference>
<feature type="binding site" evidence="9">
    <location>
        <position position="269"/>
    </location>
    <ligand>
        <name>K(+)</name>
        <dbReference type="ChEBI" id="CHEBI:29103"/>
    </ligand>
</feature>
<keyword evidence="6 9" id="KW-0460">Magnesium</keyword>
<feature type="binding site" evidence="9">
    <location>
        <position position="310"/>
    </location>
    <ligand>
        <name>K(+)</name>
        <dbReference type="ChEBI" id="CHEBI:29103"/>
    </ligand>
</feature>
<dbReference type="STRING" id="395494.Galf_1544"/>
<evidence type="ECO:0000256" key="7">
    <source>
        <dbReference type="ARBA" id="ARBA00022958"/>
    </source>
</evidence>
<dbReference type="Pfam" id="PF00294">
    <property type="entry name" value="PfkB"/>
    <property type="match status" value="1"/>
</dbReference>
<dbReference type="InterPro" id="IPR011611">
    <property type="entry name" value="PfkB_dom"/>
</dbReference>
<keyword evidence="8 9" id="KW-0119">Carbohydrate metabolism</keyword>
<evidence type="ECO:0000256" key="2">
    <source>
        <dbReference type="ARBA" id="ARBA00022723"/>
    </source>
</evidence>
<feature type="binding site" evidence="9">
    <location>
        <begin position="274"/>
        <end position="275"/>
    </location>
    <ligand>
        <name>ATP</name>
        <dbReference type="ChEBI" id="CHEBI:30616"/>
    </ligand>
</feature>
<comment type="subcellular location">
    <subcellularLocation>
        <location evidence="9">Cytoplasm</location>
    </subcellularLocation>
</comment>
<protein>
    <recommendedName>
        <fullName evidence="9">Ribokinase</fullName>
        <shortName evidence="9">RK</shortName>
        <ecNumber evidence="9">2.7.1.15</ecNumber>
    </recommendedName>
</protein>
<dbReference type="AlphaFoldDB" id="D9SGB6"/>
<dbReference type="GO" id="GO:0005524">
    <property type="term" value="F:ATP binding"/>
    <property type="evidence" value="ECO:0007669"/>
    <property type="project" value="UniProtKB-UniRule"/>
</dbReference>
<comment type="cofactor">
    <cofactor evidence="9">
        <name>Mg(2+)</name>
        <dbReference type="ChEBI" id="CHEBI:18420"/>
    </cofactor>
    <text evidence="9">Requires a divalent cation, most likely magnesium in vivo, as an electrophilic catalyst to aid phosphoryl group transfer. It is the chelate of the metal and the nucleotide that is the actual substrate.</text>
</comment>
<evidence type="ECO:0000256" key="9">
    <source>
        <dbReference type="HAMAP-Rule" id="MF_01987"/>
    </source>
</evidence>
<dbReference type="PANTHER" id="PTHR10584">
    <property type="entry name" value="SUGAR KINASE"/>
    <property type="match status" value="1"/>
</dbReference>
<keyword evidence="7 9" id="KW-0630">Potassium</keyword>
<dbReference type="PANTHER" id="PTHR10584:SF166">
    <property type="entry name" value="RIBOKINASE"/>
    <property type="match status" value="1"/>
</dbReference>
<keyword evidence="3 9" id="KW-0547">Nucleotide-binding</keyword>
<keyword evidence="4 9" id="KW-0418">Kinase</keyword>
<feature type="binding site" evidence="9">
    <location>
        <begin position="42"/>
        <end position="44"/>
    </location>
    <ligand>
        <name>substrate</name>
    </ligand>
</feature>
<evidence type="ECO:0000313" key="12">
    <source>
        <dbReference type="Proteomes" id="UP000001235"/>
    </source>
</evidence>
<keyword evidence="5 9" id="KW-0067">ATP-binding</keyword>
<dbReference type="InterPro" id="IPR002139">
    <property type="entry name" value="Ribo/fructo_kinase"/>
</dbReference>
<dbReference type="Proteomes" id="UP000001235">
    <property type="component" value="Chromosome"/>
</dbReference>
<reference evidence="11 12" key="1">
    <citation type="submission" date="2010-08" db="EMBL/GenBank/DDBJ databases">
        <title>Complete sequence of Gallionella capsiferriformans ES-2.</title>
        <authorList>
            <consortium name="US DOE Joint Genome Institute"/>
            <person name="Lucas S."/>
            <person name="Copeland A."/>
            <person name="Lapidus A."/>
            <person name="Cheng J.-F."/>
            <person name="Bruce D."/>
            <person name="Goodwin L."/>
            <person name="Pitluck S."/>
            <person name="Chertkov O."/>
            <person name="Davenport K.W."/>
            <person name="Detter J.C."/>
            <person name="Han C."/>
            <person name="Tapia R."/>
            <person name="Land M."/>
            <person name="Hauser L."/>
            <person name="Chang Y.-J."/>
            <person name="Jeffries C."/>
            <person name="Kyrpides N."/>
            <person name="Ivanova N."/>
            <person name="Mikhailova N."/>
            <person name="Shelobolina E.S."/>
            <person name="Picardal F."/>
            <person name="Roden E."/>
            <person name="Emerson D."/>
            <person name="Woyke T."/>
        </authorList>
    </citation>
    <scope>NUCLEOTIDE SEQUENCE [LARGE SCALE GENOMIC DNA]</scope>
    <source>
        <strain evidence="11 12">ES-2</strain>
    </source>
</reference>
<keyword evidence="12" id="KW-1185">Reference proteome</keyword>
<evidence type="ECO:0000256" key="6">
    <source>
        <dbReference type="ARBA" id="ARBA00022842"/>
    </source>
</evidence>
<comment type="function">
    <text evidence="9">Catalyzes the phosphorylation of ribose at O-5 in a reaction requiring ATP and magnesium. The resulting D-ribose-5-phosphate can then be used either for sythesis of nucleotides, histidine, and tryptophan, or as a component of the pentose phosphate pathway.</text>
</comment>
<dbReference type="RefSeq" id="WP_013293502.1">
    <property type="nucleotide sequence ID" value="NC_014394.1"/>
</dbReference>
<accession>D9SGB6</accession>
<dbReference type="GO" id="GO:0046872">
    <property type="term" value="F:metal ion binding"/>
    <property type="evidence" value="ECO:0007669"/>
    <property type="project" value="UniProtKB-KW"/>
</dbReference>
<dbReference type="EC" id="2.7.1.15" evidence="9"/>
<comment type="catalytic activity">
    <reaction evidence="9">
        <text>D-ribose + ATP = D-ribose 5-phosphate + ADP + H(+)</text>
        <dbReference type="Rhea" id="RHEA:13697"/>
        <dbReference type="ChEBI" id="CHEBI:15378"/>
        <dbReference type="ChEBI" id="CHEBI:30616"/>
        <dbReference type="ChEBI" id="CHEBI:47013"/>
        <dbReference type="ChEBI" id="CHEBI:78346"/>
        <dbReference type="ChEBI" id="CHEBI:456216"/>
        <dbReference type="EC" id="2.7.1.15"/>
    </reaction>
</comment>
<feature type="binding site" evidence="9">
    <location>
        <position position="211"/>
    </location>
    <ligand>
        <name>ATP</name>
        <dbReference type="ChEBI" id="CHEBI:30616"/>
    </ligand>
</feature>
<dbReference type="HAMAP" id="MF_01987">
    <property type="entry name" value="Ribokinase"/>
    <property type="match status" value="1"/>
</dbReference>